<comment type="subcellular location">
    <subcellularLocation>
        <location evidence="1">Golgi apparatus</location>
        <location evidence="1">trans-Golgi network</location>
    </subcellularLocation>
</comment>
<dbReference type="OrthoDB" id="19482at2759"/>
<comment type="similarity">
    <text evidence="2">Belongs to the VPS52 family.</text>
</comment>
<proteinExistence type="inferred from homology"/>
<dbReference type="Proteomes" id="UP000499080">
    <property type="component" value="Unassembled WGS sequence"/>
</dbReference>
<organism evidence="9 10">
    <name type="scientific">Araneus ventricosus</name>
    <name type="common">Orbweaver spider</name>
    <name type="synonym">Epeira ventricosa</name>
    <dbReference type="NCBI Taxonomy" id="182803"/>
    <lineage>
        <taxon>Eukaryota</taxon>
        <taxon>Metazoa</taxon>
        <taxon>Ecdysozoa</taxon>
        <taxon>Arthropoda</taxon>
        <taxon>Chelicerata</taxon>
        <taxon>Arachnida</taxon>
        <taxon>Araneae</taxon>
        <taxon>Araneomorphae</taxon>
        <taxon>Entelegynae</taxon>
        <taxon>Araneoidea</taxon>
        <taxon>Araneidae</taxon>
        <taxon>Araneus</taxon>
    </lineage>
</organism>
<sequence>MEKEAADFTLDVKNKLPQEKTFAESLLYDGDSYGNDESNFEEVDVHIQENLEDDVIKETLKSGVDLRQYSRQIEKELKEVENASIQDYIQESQNIASLHNQITACDEILERMEQMLKLFQSDLGSISNEILTLQQQSVSMNIRLKNRQAIRGELSQFVDDMIVQESLIQHILECTVTDKAFLEDLQSLDHKIAFVKEQSFKDAKCCQDVKDVLEKLKVKAISKIREYLLQKIYSFRKPMTNYQVPQNALLKYKFFYQFLMTHERDVAREVREEYLDTMSKILFSYFKMYTSRLMKLQFEEVADRDDLMGVEDTAKRNILSENIVFSMLVKTDLYLLIFSSKPSLKNRSTVFTVGNRGNVLTTELESQIIVPHSAQKNETKHTFESLFRSQQYALVDNACREYLFITEFFMVSGRSALELFNSVMGKTLAMFLKNTDQYVQDCYDSIALFLCIHLIHRYQVLMHKRDVPALDKYWETLLQIFWPRFEYILQLNIESIRDCDPQKFTNIDKRPHYITRRYAEFSAAIVGINENFPSERVARLLAALQVEVENFILRMAAEFPEHKDQLIFQINNYDMMLNVLLERTKEDSRESESFKDLLNARILEYVEEILSPYFGGMMTFAKDCEKYLERGQMDNLKNEAGRVPALVKSFNSGWKKAMDEINGDIMTTFTNFKNGTNILQTALTQLIQYYHRFQKILSQHPFKNLPVRSELLNIHHLMVEAKKFKTNF</sequence>
<feature type="domain" description="Vps52 coiled-coil" evidence="7">
    <location>
        <begin position="87"/>
        <end position="259"/>
    </location>
</feature>
<keyword evidence="4" id="KW-0813">Transport</keyword>
<dbReference type="Pfam" id="PF20655">
    <property type="entry name" value="Vps52_C"/>
    <property type="match status" value="1"/>
</dbReference>
<gene>
    <name evidence="9" type="primary">VPS52_2</name>
    <name evidence="9" type="ORF">AVEN_107777_1</name>
</gene>
<name>A0A4Y2NJE0_ARAVE</name>
<evidence type="ECO:0000256" key="3">
    <source>
        <dbReference type="ARBA" id="ARBA00017083"/>
    </source>
</evidence>
<dbReference type="InterPro" id="IPR048319">
    <property type="entry name" value="Vps52_CC"/>
</dbReference>
<dbReference type="GO" id="GO:0019905">
    <property type="term" value="F:syntaxin binding"/>
    <property type="evidence" value="ECO:0007669"/>
    <property type="project" value="TreeGrafter"/>
</dbReference>
<dbReference type="GO" id="GO:0042147">
    <property type="term" value="P:retrograde transport, endosome to Golgi"/>
    <property type="evidence" value="ECO:0007669"/>
    <property type="project" value="TreeGrafter"/>
</dbReference>
<dbReference type="GO" id="GO:0007041">
    <property type="term" value="P:lysosomal transport"/>
    <property type="evidence" value="ECO:0007669"/>
    <property type="project" value="TreeGrafter"/>
</dbReference>
<dbReference type="PANTHER" id="PTHR14190:SF7">
    <property type="entry name" value="VACUOLAR PROTEIN SORTING-ASSOCIATED PROTEIN 52 HOMOLOG"/>
    <property type="match status" value="1"/>
</dbReference>
<evidence type="ECO:0000259" key="8">
    <source>
        <dbReference type="Pfam" id="PF20655"/>
    </source>
</evidence>
<dbReference type="InterPro" id="IPR048361">
    <property type="entry name" value="Vps52_C"/>
</dbReference>
<dbReference type="GO" id="GO:0032456">
    <property type="term" value="P:endocytic recycling"/>
    <property type="evidence" value="ECO:0007669"/>
    <property type="project" value="TreeGrafter"/>
</dbReference>
<dbReference type="PANTHER" id="PTHR14190">
    <property type="entry name" value="SUPPRESSOR OF ACTIN MUTATIONS 2/VACUOLAR PROTEIN SORTING 52"/>
    <property type="match status" value="1"/>
</dbReference>
<reference evidence="9 10" key="1">
    <citation type="journal article" date="2019" name="Sci. Rep.">
        <title>Orb-weaving spider Araneus ventricosus genome elucidates the spidroin gene catalogue.</title>
        <authorList>
            <person name="Kono N."/>
            <person name="Nakamura H."/>
            <person name="Ohtoshi R."/>
            <person name="Moran D.A.P."/>
            <person name="Shinohara A."/>
            <person name="Yoshida Y."/>
            <person name="Fujiwara M."/>
            <person name="Mori M."/>
            <person name="Tomita M."/>
            <person name="Arakawa K."/>
        </authorList>
    </citation>
    <scope>NUCLEOTIDE SEQUENCE [LARGE SCALE GENOMIC DNA]</scope>
</reference>
<keyword evidence="10" id="KW-1185">Reference proteome</keyword>
<comment type="caution">
    <text evidence="9">The sequence shown here is derived from an EMBL/GenBank/DDBJ whole genome shotgun (WGS) entry which is preliminary data.</text>
</comment>
<accession>A0A4Y2NJE0</accession>
<dbReference type="GO" id="GO:0000938">
    <property type="term" value="C:GARP complex"/>
    <property type="evidence" value="ECO:0007669"/>
    <property type="project" value="TreeGrafter"/>
</dbReference>
<feature type="domain" description="Vps52 C-terminal" evidence="8">
    <location>
        <begin position="276"/>
        <end position="605"/>
    </location>
</feature>
<dbReference type="EMBL" id="BGPR01009276">
    <property type="protein sequence ID" value="GBN39032.1"/>
    <property type="molecule type" value="Genomic_DNA"/>
</dbReference>
<dbReference type="AlphaFoldDB" id="A0A4Y2NJE0"/>
<protein>
    <recommendedName>
        <fullName evidence="3">Vacuolar protein sorting-associated protein 52 homolog</fullName>
    </recommendedName>
</protein>
<dbReference type="Pfam" id="PF04129">
    <property type="entry name" value="Vps52_CC"/>
    <property type="match status" value="1"/>
</dbReference>
<evidence type="ECO:0000256" key="2">
    <source>
        <dbReference type="ARBA" id="ARBA00008180"/>
    </source>
</evidence>
<dbReference type="GO" id="GO:0006896">
    <property type="term" value="P:Golgi to vacuole transport"/>
    <property type="evidence" value="ECO:0007669"/>
    <property type="project" value="TreeGrafter"/>
</dbReference>
<dbReference type="GO" id="GO:0015031">
    <property type="term" value="P:protein transport"/>
    <property type="evidence" value="ECO:0007669"/>
    <property type="project" value="UniProtKB-KW"/>
</dbReference>
<keyword evidence="5" id="KW-0653">Protein transport</keyword>
<dbReference type="InterPro" id="IPR007258">
    <property type="entry name" value="Vps52"/>
</dbReference>
<evidence type="ECO:0000256" key="5">
    <source>
        <dbReference type="ARBA" id="ARBA00022927"/>
    </source>
</evidence>
<evidence type="ECO:0000256" key="1">
    <source>
        <dbReference type="ARBA" id="ARBA00004601"/>
    </source>
</evidence>
<evidence type="ECO:0000256" key="4">
    <source>
        <dbReference type="ARBA" id="ARBA00022448"/>
    </source>
</evidence>
<evidence type="ECO:0000313" key="9">
    <source>
        <dbReference type="EMBL" id="GBN39032.1"/>
    </source>
</evidence>
<evidence type="ECO:0000259" key="7">
    <source>
        <dbReference type="Pfam" id="PF04129"/>
    </source>
</evidence>
<dbReference type="GO" id="GO:0005829">
    <property type="term" value="C:cytosol"/>
    <property type="evidence" value="ECO:0007669"/>
    <property type="project" value="GOC"/>
</dbReference>
<evidence type="ECO:0000313" key="10">
    <source>
        <dbReference type="Proteomes" id="UP000499080"/>
    </source>
</evidence>
<keyword evidence="6" id="KW-0333">Golgi apparatus</keyword>
<evidence type="ECO:0000256" key="6">
    <source>
        <dbReference type="ARBA" id="ARBA00023034"/>
    </source>
</evidence>